<evidence type="ECO:0000313" key="2">
    <source>
        <dbReference type="EnsemblFungi" id="FOXG_14150P0"/>
    </source>
</evidence>
<dbReference type="EnsemblFungi" id="FOXG_14150T0">
    <property type="protein sequence ID" value="FOXG_14150P0"/>
    <property type="gene ID" value="FOXG_14150"/>
</dbReference>
<reference evidence="3" key="1">
    <citation type="journal article" date="2012" name="Mol. Plant Microbe Interact.">
        <title>A highly conserved effector in Fusarium oxysporum is required for full virulence on Arabidopsis.</title>
        <authorList>
            <person name="Thatcher L.F."/>
            <person name="Gardiner D.M."/>
            <person name="Kazan K."/>
            <person name="Manners J."/>
        </authorList>
    </citation>
    <scope>NUCLEOTIDE SEQUENCE [LARGE SCALE GENOMIC DNA]</scope>
    <source>
        <strain evidence="3">Fo5176</strain>
    </source>
</reference>
<dbReference type="Proteomes" id="UP000002489">
    <property type="component" value="Unassembled WGS sequence"/>
</dbReference>
<keyword evidence="1" id="KW-0812">Transmembrane</keyword>
<name>A0A0D2YCW8_FUSOF</name>
<protein>
    <submittedName>
        <fullName evidence="2">Uncharacterized protein</fullName>
    </submittedName>
</protein>
<keyword evidence="1" id="KW-1133">Transmembrane helix</keyword>
<dbReference type="PROSITE" id="PS51257">
    <property type="entry name" value="PROKAR_LIPOPROTEIN"/>
    <property type="match status" value="1"/>
</dbReference>
<sequence>MSSRLLGTSKIVSITSSFGSCNGLKRILPWAINPEQSYCAGAPYSSSGRRPYTRRQSRMPLLYGVYAHRVSVRVLFEIVLAFACLVMSVTTVANGRSRGSMARWPLSKQVLSMNCNSPSCAVGLDRVRERSMQFSGQALDSDYVPIPIDVPVIHVVPVVESVTSLMAMGS</sequence>
<feature type="transmembrane region" description="Helical" evidence="1">
    <location>
        <begin position="70"/>
        <end position="93"/>
    </location>
</feature>
<accession>A0A0D2YCW8</accession>
<organism evidence="2 3">
    <name type="scientific">Fusarium oxysporum (strain Fo5176)</name>
    <name type="common">Fusarium vascular wilt</name>
    <dbReference type="NCBI Taxonomy" id="660025"/>
    <lineage>
        <taxon>Eukaryota</taxon>
        <taxon>Fungi</taxon>
        <taxon>Dikarya</taxon>
        <taxon>Ascomycota</taxon>
        <taxon>Pezizomycotina</taxon>
        <taxon>Sordariomycetes</taxon>
        <taxon>Hypocreomycetidae</taxon>
        <taxon>Hypocreales</taxon>
        <taxon>Nectriaceae</taxon>
        <taxon>Fusarium</taxon>
        <taxon>Fusarium oxysporum species complex</taxon>
    </lineage>
</organism>
<reference evidence="2" key="2">
    <citation type="submission" date="2025-08" db="UniProtKB">
        <authorList>
            <consortium name="EnsemblFungi"/>
        </authorList>
    </citation>
    <scope>IDENTIFICATION</scope>
    <source>
        <strain evidence="2">4287 / CBS 123668 / FGSC 9935 / NRRL 34936</strain>
    </source>
</reference>
<evidence type="ECO:0000256" key="1">
    <source>
        <dbReference type="SAM" id="Phobius"/>
    </source>
</evidence>
<proteinExistence type="predicted"/>
<dbReference type="AlphaFoldDB" id="A0A0D2YCW8"/>
<keyword evidence="1" id="KW-0472">Membrane</keyword>
<evidence type="ECO:0000313" key="3">
    <source>
        <dbReference type="Proteomes" id="UP000002489"/>
    </source>
</evidence>